<evidence type="ECO:0000313" key="13">
    <source>
        <dbReference type="EnsemblPlants" id="Zm00001eb236650_P003"/>
    </source>
</evidence>
<evidence type="ECO:0000256" key="8">
    <source>
        <dbReference type="SAM" id="Coils"/>
    </source>
</evidence>
<comment type="function">
    <text evidence="5">The 26S proteasome is involved in the ATP-dependent degradation of ubiquitinated proteins. The regulatory (or ATPase) complex confers ATP dependency and substrate specificity to the 26S complex.</text>
</comment>
<feature type="compositionally biased region" description="Low complexity" evidence="9">
    <location>
        <begin position="1"/>
        <end position="15"/>
    </location>
</feature>
<evidence type="ECO:0000256" key="2">
    <source>
        <dbReference type="ARBA" id="ARBA00022741"/>
    </source>
</evidence>
<dbReference type="GO" id="GO:0005524">
    <property type="term" value="F:ATP binding"/>
    <property type="evidence" value="ECO:0007669"/>
    <property type="project" value="UniProtKB-KW"/>
</dbReference>
<dbReference type="EnsemblPlants" id="Zm00001eb236650_T003">
    <property type="protein sequence ID" value="Zm00001eb236650_P003"/>
    <property type="gene ID" value="Zm00001eb236650"/>
</dbReference>
<dbReference type="Proteomes" id="UP000007305">
    <property type="component" value="Chromosome 5"/>
</dbReference>
<keyword evidence="3 7" id="KW-0067">ATP-binding</keyword>
<feature type="region of interest" description="Disordered" evidence="9">
    <location>
        <begin position="1"/>
        <end position="26"/>
    </location>
</feature>
<feature type="domain" description="ATPase AAA-type core" evidence="10">
    <location>
        <begin position="164"/>
        <end position="260"/>
    </location>
</feature>
<comment type="similarity">
    <text evidence="7">Belongs to the AAA ATPase family.</text>
</comment>
<keyword evidence="8" id="KW-0175">Coiled coil</keyword>
<protein>
    <recommendedName>
        <fullName evidence="6">26S proteasome regulatory subunit 6B homolog</fullName>
    </recommendedName>
</protein>
<dbReference type="GO" id="GO:0016887">
    <property type="term" value="F:ATP hydrolysis activity"/>
    <property type="evidence" value="ECO:0007669"/>
    <property type="project" value="InterPro"/>
</dbReference>
<name>A0A804PGD8_MAIZE</name>
<evidence type="ECO:0000313" key="14">
    <source>
        <dbReference type="Proteomes" id="UP000007305"/>
    </source>
</evidence>
<proteinExistence type="inferred from homology"/>
<keyword evidence="14" id="KW-1185">Reference proteome</keyword>
<dbReference type="Gene3D" id="1.10.8.60">
    <property type="match status" value="1"/>
</dbReference>
<dbReference type="Pfam" id="PF16450">
    <property type="entry name" value="Prot_ATP_ID_OB_C"/>
    <property type="match status" value="1"/>
</dbReference>
<comment type="subcellular location">
    <subcellularLocation>
        <location evidence="1">Nucleus</location>
    </subcellularLocation>
</comment>
<dbReference type="InterPro" id="IPR050221">
    <property type="entry name" value="26S_Proteasome_ATPase"/>
</dbReference>
<dbReference type="GO" id="GO:0005634">
    <property type="term" value="C:nucleus"/>
    <property type="evidence" value="ECO:0007669"/>
    <property type="project" value="UniProtKB-SubCell"/>
</dbReference>
<dbReference type="OrthoDB" id="10255768at2759"/>
<dbReference type="Gene3D" id="3.40.50.300">
    <property type="entry name" value="P-loop containing nucleotide triphosphate hydrolases"/>
    <property type="match status" value="1"/>
</dbReference>
<dbReference type="PROSITE" id="PS00674">
    <property type="entry name" value="AAA"/>
    <property type="match status" value="1"/>
</dbReference>
<dbReference type="Pfam" id="PF17862">
    <property type="entry name" value="AAA_lid_3"/>
    <property type="match status" value="1"/>
</dbReference>
<feature type="coiled-coil region" evidence="8">
    <location>
        <begin position="60"/>
        <end position="87"/>
    </location>
</feature>
<evidence type="ECO:0000256" key="3">
    <source>
        <dbReference type="ARBA" id="ARBA00022840"/>
    </source>
</evidence>
<dbReference type="PANTHER" id="PTHR23073">
    <property type="entry name" value="26S PROTEASOME REGULATORY SUBUNIT"/>
    <property type="match status" value="1"/>
</dbReference>
<dbReference type="InterPro" id="IPR003960">
    <property type="entry name" value="ATPase_AAA_CS"/>
</dbReference>
<evidence type="ECO:0000256" key="1">
    <source>
        <dbReference type="ARBA" id="ARBA00004123"/>
    </source>
</evidence>
<dbReference type="Gramene" id="Zm00001eb236650_T003">
    <property type="protein sequence ID" value="Zm00001eb236650_P003"/>
    <property type="gene ID" value="Zm00001eb236650"/>
</dbReference>
<reference evidence="14" key="1">
    <citation type="journal article" date="2009" name="Science">
        <title>The B73 maize genome: complexity, diversity, and dynamics.</title>
        <authorList>
            <person name="Schnable P.S."/>
            <person name="Ware D."/>
            <person name="Fulton R.S."/>
            <person name="Stein J.C."/>
            <person name="Wei F."/>
            <person name="Pasternak S."/>
            <person name="Liang C."/>
            <person name="Zhang J."/>
            <person name="Fulton L."/>
            <person name="Graves T.A."/>
            <person name="Minx P."/>
            <person name="Reily A.D."/>
            <person name="Courtney L."/>
            <person name="Kruchowski S.S."/>
            <person name="Tomlinson C."/>
            <person name="Strong C."/>
            <person name="Delehaunty K."/>
            <person name="Fronick C."/>
            <person name="Courtney B."/>
            <person name="Rock S.M."/>
            <person name="Belter E."/>
            <person name="Du F."/>
            <person name="Kim K."/>
            <person name="Abbott R.M."/>
            <person name="Cotton M."/>
            <person name="Levy A."/>
            <person name="Marchetto P."/>
            <person name="Ochoa K."/>
            <person name="Jackson S.M."/>
            <person name="Gillam B."/>
            <person name="Chen W."/>
            <person name="Yan L."/>
            <person name="Higginbotham J."/>
            <person name="Cardenas M."/>
            <person name="Waligorski J."/>
            <person name="Applebaum E."/>
            <person name="Phelps L."/>
            <person name="Falcone J."/>
            <person name="Kanchi K."/>
            <person name="Thane T."/>
            <person name="Scimone A."/>
            <person name="Thane N."/>
            <person name="Henke J."/>
            <person name="Wang T."/>
            <person name="Ruppert J."/>
            <person name="Shah N."/>
            <person name="Rotter K."/>
            <person name="Hodges J."/>
            <person name="Ingenthron E."/>
            <person name="Cordes M."/>
            <person name="Kohlberg S."/>
            <person name="Sgro J."/>
            <person name="Delgado B."/>
            <person name="Mead K."/>
            <person name="Chinwalla A."/>
            <person name="Leonard S."/>
            <person name="Crouse K."/>
            <person name="Collura K."/>
            <person name="Kudrna D."/>
            <person name="Currie J."/>
            <person name="He R."/>
            <person name="Angelova A."/>
            <person name="Rajasekar S."/>
            <person name="Mueller T."/>
            <person name="Lomeli R."/>
            <person name="Scara G."/>
            <person name="Ko A."/>
            <person name="Delaney K."/>
            <person name="Wissotski M."/>
            <person name="Lopez G."/>
            <person name="Campos D."/>
            <person name="Braidotti M."/>
            <person name="Ashley E."/>
            <person name="Golser W."/>
            <person name="Kim H."/>
            <person name="Lee S."/>
            <person name="Lin J."/>
            <person name="Dujmic Z."/>
            <person name="Kim W."/>
            <person name="Talag J."/>
            <person name="Zuccolo A."/>
            <person name="Fan C."/>
            <person name="Sebastian A."/>
            <person name="Kramer M."/>
            <person name="Spiegel L."/>
            <person name="Nascimento L."/>
            <person name="Zutavern T."/>
            <person name="Miller B."/>
            <person name="Ambroise C."/>
            <person name="Muller S."/>
            <person name="Spooner W."/>
            <person name="Narechania A."/>
            <person name="Ren L."/>
            <person name="Wei S."/>
            <person name="Kumari S."/>
            <person name="Faga B."/>
            <person name="Levy M.J."/>
            <person name="McMahan L."/>
            <person name="Van Buren P."/>
            <person name="Vaughn M.W."/>
            <person name="Ying K."/>
            <person name="Yeh C.-T."/>
            <person name="Emrich S.J."/>
            <person name="Jia Y."/>
            <person name="Kalyanaraman A."/>
            <person name="Hsia A.-P."/>
            <person name="Barbazuk W.B."/>
            <person name="Baucom R.S."/>
            <person name="Brutnell T.P."/>
            <person name="Carpita N.C."/>
            <person name="Chaparro C."/>
            <person name="Chia J.-M."/>
            <person name="Deragon J.-M."/>
            <person name="Estill J.C."/>
            <person name="Fu Y."/>
            <person name="Jeddeloh J.A."/>
            <person name="Han Y."/>
            <person name="Lee H."/>
            <person name="Li P."/>
            <person name="Lisch D.R."/>
            <person name="Liu S."/>
            <person name="Liu Z."/>
            <person name="Nagel D.H."/>
            <person name="McCann M.C."/>
            <person name="SanMiguel P."/>
            <person name="Myers A.M."/>
            <person name="Nettleton D."/>
            <person name="Nguyen J."/>
            <person name="Penning B.W."/>
            <person name="Ponnala L."/>
            <person name="Schneider K.L."/>
            <person name="Schwartz D.C."/>
            <person name="Sharma A."/>
            <person name="Soderlund C."/>
            <person name="Springer N.M."/>
            <person name="Sun Q."/>
            <person name="Wang H."/>
            <person name="Waterman M."/>
            <person name="Westerman R."/>
            <person name="Wolfgruber T.K."/>
            <person name="Yang L."/>
            <person name="Yu Y."/>
            <person name="Zhang L."/>
            <person name="Zhou S."/>
            <person name="Zhu Q."/>
            <person name="Bennetzen J.L."/>
            <person name="Dawe R.K."/>
            <person name="Jiang J."/>
            <person name="Jiang N."/>
            <person name="Presting G.G."/>
            <person name="Wessler S.R."/>
            <person name="Aluru S."/>
            <person name="Martienssen R.A."/>
            <person name="Clifton S.W."/>
            <person name="McCombie W.R."/>
            <person name="Wing R.A."/>
            <person name="Wilson R.K."/>
        </authorList>
    </citation>
    <scope>NUCLEOTIDE SEQUENCE [LARGE SCALE GENOMIC DNA]</scope>
    <source>
        <strain evidence="14">cv. B73</strain>
    </source>
</reference>
<evidence type="ECO:0000256" key="4">
    <source>
        <dbReference type="ARBA" id="ARBA00023242"/>
    </source>
</evidence>
<evidence type="ECO:0000259" key="11">
    <source>
        <dbReference type="Pfam" id="PF16450"/>
    </source>
</evidence>
<dbReference type="InterPro" id="IPR027417">
    <property type="entry name" value="P-loop_NTPase"/>
</dbReference>
<dbReference type="AlphaFoldDB" id="A0A804PGD8"/>
<dbReference type="Gene3D" id="2.40.50.140">
    <property type="entry name" value="Nucleic acid-binding proteins"/>
    <property type="match status" value="1"/>
</dbReference>
<dbReference type="InterPro" id="IPR012340">
    <property type="entry name" value="NA-bd_OB-fold"/>
</dbReference>
<dbReference type="InterPro" id="IPR003959">
    <property type="entry name" value="ATPase_AAA_core"/>
</dbReference>
<feature type="domain" description="Proteasomal ATPase second OB" evidence="11">
    <location>
        <begin position="91"/>
        <end position="146"/>
    </location>
</feature>
<evidence type="ECO:0000256" key="7">
    <source>
        <dbReference type="RuleBase" id="RU003651"/>
    </source>
</evidence>
<dbReference type="Pfam" id="PF00004">
    <property type="entry name" value="AAA"/>
    <property type="match status" value="1"/>
</dbReference>
<organism evidence="13 14">
    <name type="scientific">Zea mays</name>
    <name type="common">Maize</name>
    <dbReference type="NCBI Taxonomy" id="4577"/>
    <lineage>
        <taxon>Eukaryota</taxon>
        <taxon>Viridiplantae</taxon>
        <taxon>Streptophyta</taxon>
        <taxon>Embryophyta</taxon>
        <taxon>Tracheophyta</taxon>
        <taxon>Spermatophyta</taxon>
        <taxon>Magnoliopsida</taxon>
        <taxon>Liliopsida</taxon>
        <taxon>Poales</taxon>
        <taxon>Poaceae</taxon>
        <taxon>PACMAD clade</taxon>
        <taxon>Panicoideae</taxon>
        <taxon>Andropogonodae</taxon>
        <taxon>Andropogoneae</taxon>
        <taxon>Tripsacinae</taxon>
        <taxon>Zea</taxon>
    </lineage>
</organism>
<evidence type="ECO:0000256" key="5">
    <source>
        <dbReference type="ARBA" id="ARBA00024661"/>
    </source>
</evidence>
<reference evidence="13" key="3">
    <citation type="submission" date="2021-05" db="UniProtKB">
        <authorList>
            <consortium name="EnsemblPlants"/>
        </authorList>
    </citation>
    <scope>IDENTIFICATION</scope>
    <source>
        <strain evidence="13">cv. B73</strain>
    </source>
</reference>
<evidence type="ECO:0000256" key="6">
    <source>
        <dbReference type="ARBA" id="ARBA00068703"/>
    </source>
</evidence>
<dbReference type="InterPro" id="IPR041569">
    <property type="entry name" value="AAA_lid_3"/>
</dbReference>
<accession>A0A804PGD8</accession>
<feature type="domain" description="AAA ATPase AAA+ lid" evidence="12">
    <location>
        <begin position="283"/>
        <end position="326"/>
    </location>
</feature>
<keyword evidence="2 7" id="KW-0547">Nucleotide-binding</keyword>
<dbReference type="FunFam" id="1.10.8.60:FF:000018">
    <property type="entry name" value="26S protease regulatory subunit 6B"/>
    <property type="match status" value="1"/>
</dbReference>
<evidence type="ECO:0000259" key="12">
    <source>
        <dbReference type="Pfam" id="PF17862"/>
    </source>
</evidence>
<dbReference type="FunFam" id="3.40.50.300:FF:003803">
    <property type="entry name" value="Uncharacterized protein"/>
    <property type="match status" value="1"/>
</dbReference>
<reference evidence="13" key="2">
    <citation type="submission" date="2019-07" db="EMBL/GenBank/DDBJ databases">
        <authorList>
            <person name="Seetharam A."/>
            <person name="Woodhouse M."/>
            <person name="Cannon E."/>
        </authorList>
    </citation>
    <scope>NUCLEOTIDE SEQUENCE [LARGE SCALE GENOMIC DNA]</scope>
    <source>
        <strain evidence="13">cv. B73</strain>
    </source>
</reference>
<gene>
    <name evidence="13" type="primary">LOC100284233</name>
</gene>
<evidence type="ECO:0000256" key="9">
    <source>
        <dbReference type="SAM" id="MobiDB-lite"/>
    </source>
</evidence>
<dbReference type="SUPFAM" id="SSF52540">
    <property type="entry name" value="P-loop containing nucleoside triphosphate hydrolases"/>
    <property type="match status" value="1"/>
</dbReference>
<keyword evidence="4" id="KW-0539">Nucleus</keyword>
<sequence>MSAATTAPTPAVATPMAPPPSYPASSTISASVAASVEEEDDLYGRLKSLQRHMEFVEIQEEYVKDEQKNLKRELLRAQEEVKRIQSVPLVIGQFMEMVDGNNGIVGSTTGSNYYVRILSTINRELLKPSASVALHRHSNALVDVLPPEADSSISLLGSSEKPNVTYNGPRMVRDVFRLAKENAPAIIFIDEVDAIATARFDAQTGADREVQRILMELLNQMDGFDQTVNVKVIMATNRADTLDPALLRPGRLDRKIEFPLPDRRQKRLVFQVCTAKMNLSDEVDLEDYVSRPDKISAADIAAICQEAGMHAVRKNRYVILPKDFEKGYRTNVKKPETDFDFYK</sequence>
<dbReference type="FunFam" id="2.40.50.140:FF:000046">
    <property type="entry name" value="26S protease regulatory subunit 6B"/>
    <property type="match status" value="1"/>
</dbReference>
<evidence type="ECO:0000259" key="10">
    <source>
        <dbReference type="Pfam" id="PF00004"/>
    </source>
</evidence>
<dbReference type="InterPro" id="IPR032501">
    <property type="entry name" value="Prot_ATP_ID_OB_2nd"/>
</dbReference>